<feature type="repeat" description="PPR" evidence="2">
    <location>
        <begin position="629"/>
        <end position="663"/>
    </location>
</feature>
<organism evidence="5 6">
    <name type="scientific">Platanthera zijinensis</name>
    <dbReference type="NCBI Taxonomy" id="2320716"/>
    <lineage>
        <taxon>Eukaryota</taxon>
        <taxon>Viridiplantae</taxon>
        <taxon>Streptophyta</taxon>
        <taxon>Embryophyta</taxon>
        <taxon>Tracheophyta</taxon>
        <taxon>Spermatophyta</taxon>
        <taxon>Magnoliopsida</taxon>
        <taxon>Liliopsida</taxon>
        <taxon>Asparagales</taxon>
        <taxon>Orchidaceae</taxon>
        <taxon>Orchidoideae</taxon>
        <taxon>Orchideae</taxon>
        <taxon>Orchidinae</taxon>
        <taxon>Platanthera</taxon>
    </lineage>
</organism>
<dbReference type="AlphaFoldDB" id="A0AAP0BYV1"/>
<accession>A0AAP0BYV1</accession>
<dbReference type="EMBL" id="JBBWWQ010000002">
    <property type="protein sequence ID" value="KAK8953899.1"/>
    <property type="molecule type" value="Genomic_DNA"/>
</dbReference>
<feature type="repeat" description="PPR" evidence="2">
    <location>
        <begin position="322"/>
        <end position="356"/>
    </location>
</feature>
<dbReference type="GO" id="GO:0009451">
    <property type="term" value="P:RNA modification"/>
    <property type="evidence" value="ECO:0007669"/>
    <property type="project" value="InterPro"/>
</dbReference>
<evidence type="ECO:0000256" key="3">
    <source>
        <dbReference type="SAM" id="MobiDB-lite"/>
    </source>
</evidence>
<feature type="domain" description="DYW" evidence="4">
    <location>
        <begin position="817"/>
        <end position="886"/>
    </location>
</feature>
<feature type="repeat" description="PPR" evidence="2">
    <location>
        <begin position="151"/>
        <end position="185"/>
    </location>
</feature>
<dbReference type="FunFam" id="1.25.40.10:FF:000158">
    <property type="entry name" value="pentatricopeptide repeat-containing protein At2g33680"/>
    <property type="match status" value="1"/>
</dbReference>
<protein>
    <submittedName>
        <fullName evidence="5">Pentatricopeptide repeat-containing protein</fullName>
    </submittedName>
</protein>
<reference evidence="5 6" key="1">
    <citation type="journal article" date="2022" name="Nat. Plants">
        <title>Genomes of leafy and leafless Platanthera orchids illuminate the evolution of mycoheterotrophy.</title>
        <authorList>
            <person name="Li M.H."/>
            <person name="Liu K.W."/>
            <person name="Li Z."/>
            <person name="Lu H.C."/>
            <person name="Ye Q.L."/>
            <person name="Zhang D."/>
            <person name="Wang J.Y."/>
            <person name="Li Y.F."/>
            <person name="Zhong Z.M."/>
            <person name="Liu X."/>
            <person name="Yu X."/>
            <person name="Liu D.K."/>
            <person name="Tu X.D."/>
            <person name="Liu B."/>
            <person name="Hao Y."/>
            <person name="Liao X.Y."/>
            <person name="Jiang Y.T."/>
            <person name="Sun W.H."/>
            <person name="Chen J."/>
            <person name="Chen Y.Q."/>
            <person name="Ai Y."/>
            <person name="Zhai J.W."/>
            <person name="Wu S.S."/>
            <person name="Zhou Z."/>
            <person name="Hsiao Y.Y."/>
            <person name="Wu W.L."/>
            <person name="Chen Y.Y."/>
            <person name="Lin Y.F."/>
            <person name="Hsu J.L."/>
            <person name="Li C.Y."/>
            <person name="Wang Z.W."/>
            <person name="Zhao X."/>
            <person name="Zhong W.Y."/>
            <person name="Ma X.K."/>
            <person name="Ma L."/>
            <person name="Huang J."/>
            <person name="Chen G.Z."/>
            <person name="Huang M.Z."/>
            <person name="Huang L."/>
            <person name="Peng D.H."/>
            <person name="Luo Y.B."/>
            <person name="Zou S.Q."/>
            <person name="Chen S.P."/>
            <person name="Lan S."/>
            <person name="Tsai W.C."/>
            <person name="Van de Peer Y."/>
            <person name="Liu Z.J."/>
        </authorList>
    </citation>
    <scope>NUCLEOTIDE SEQUENCE [LARGE SCALE GENOMIC DNA]</scope>
    <source>
        <strain evidence="5">Lor287</strain>
    </source>
</reference>
<evidence type="ECO:0000256" key="2">
    <source>
        <dbReference type="PROSITE-ProRule" id="PRU00708"/>
    </source>
</evidence>
<dbReference type="GO" id="GO:0008270">
    <property type="term" value="F:zinc ion binding"/>
    <property type="evidence" value="ECO:0007669"/>
    <property type="project" value="InterPro"/>
</dbReference>
<dbReference type="Pfam" id="PF14432">
    <property type="entry name" value="DYW_deaminase"/>
    <property type="match status" value="1"/>
</dbReference>
<comment type="caution">
    <text evidence="5">The sequence shown here is derived from an EMBL/GenBank/DDBJ whole genome shotgun (WGS) entry which is preliminary data.</text>
</comment>
<evidence type="ECO:0000256" key="1">
    <source>
        <dbReference type="ARBA" id="ARBA00022737"/>
    </source>
</evidence>
<dbReference type="PANTHER" id="PTHR47926">
    <property type="entry name" value="PENTATRICOPEPTIDE REPEAT-CONTAINING PROTEIN"/>
    <property type="match status" value="1"/>
</dbReference>
<dbReference type="Pfam" id="PF01535">
    <property type="entry name" value="PPR"/>
    <property type="match status" value="8"/>
</dbReference>
<dbReference type="GO" id="GO:0003723">
    <property type="term" value="F:RNA binding"/>
    <property type="evidence" value="ECO:0007669"/>
    <property type="project" value="InterPro"/>
</dbReference>
<sequence length="886" mass="99546">MENLLFPCKAQSPIFIPFINPKTPNHIPSKISHLLAQNLKAPSLAVEPPPPPPHTPPAGEGQLRRLCRDGKLHEAISILKSGCPITTRTYLLLLQACIDSDSLDAGRLLHSSLPSVINTNPFVHTKLVSMYAKCGDLKDARNVFDVMRERNLFTWSAMIGGYGRENQWEEVAHLFRRMIAEGVNPDAFLLPKILQACANIEDLATGMLLHSLAVRLGFLEESHVGNSILNLYAKCGELAMANKFFHNLDVKDRVTWNSIISAHFHCGKNDEVVKLFDRMRSENIEPCLITWNILIASYNQNGKPVIALDLMKEMTSRGVLPDVFTWTCIISGLLQNKKMSQSLDLFCEMRKSEVEPNSMTIACAVSACAALKHLRNGRELHGYAVKIGGLSNLLVVNSLVGLYAKSRCLEDAERIFDGVDKKDVFTWNSMIGGYMQAGCCSKARELFLRMEPSALRRNVVTWNVMISGYIQNGEEERAIEHFEKMEVFGVRRNPASWNALVSGYLQNRDPDKAFRVFRRMQLASERSNSITISSMLSACANLVSVWKVREIHAYVLRFGLHLDPTILNSLIDSYSKSGGLSSARVLFDVSYSRDPVSWNSMIAGYVFHGCSNAARELFDRMKHESVKPNQSTYTSMILAYALDGLVNDGKELFMRMLEHMFSPGMEVYAAMIELFGRSQRLTEAYKMIKEMLVEPDSTIWNSLLTASRHCGNAKLACLATENLIRSDPQNSIVQGIASSLQAIRNNTQNANNVSCCWMEHRRRVYTIFTNNKMAKATSPGSEEVCRTSKAIELNIPNLGESRLGIEEQLEDGDNDEAHCERKAITFSIMNTPSFEVIRIVKNGRMCTKCHGTAKSASKMYARDIMVKDRKCLHHFRDGKCSCKDYW</sequence>
<dbReference type="PROSITE" id="PS51375">
    <property type="entry name" value="PPR"/>
    <property type="match status" value="10"/>
</dbReference>
<name>A0AAP0BYV1_9ASPA</name>
<feature type="repeat" description="PPR" evidence="2">
    <location>
        <begin position="287"/>
        <end position="321"/>
    </location>
</feature>
<feature type="repeat" description="PPR" evidence="2">
    <location>
        <begin position="120"/>
        <end position="150"/>
    </location>
</feature>
<gene>
    <name evidence="5" type="primary">DYW7</name>
    <name evidence="5" type="ORF">KSP39_PZI002752</name>
</gene>
<keyword evidence="6" id="KW-1185">Reference proteome</keyword>
<feature type="region of interest" description="Disordered" evidence="3">
    <location>
        <begin position="43"/>
        <end position="62"/>
    </location>
</feature>
<dbReference type="Gene3D" id="1.25.40.10">
    <property type="entry name" value="Tetratricopeptide repeat domain"/>
    <property type="match status" value="5"/>
</dbReference>
<feature type="repeat" description="PPR" evidence="2">
    <location>
        <begin position="458"/>
        <end position="492"/>
    </location>
</feature>
<feature type="repeat" description="PPR" evidence="2">
    <location>
        <begin position="594"/>
        <end position="628"/>
    </location>
</feature>
<dbReference type="InterPro" id="IPR046960">
    <property type="entry name" value="PPR_At4g14850-like_plant"/>
</dbReference>
<evidence type="ECO:0000313" key="6">
    <source>
        <dbReference type="Proteomes" id="UP001418222"/>
    </source>
</evidence>
<evidence type="ECO:0000259" key="4">
    <source>
        <dbReference type="Pfam" id="PF14432"/>
    </source>
</evidence>
<dbReference type="FunFam" id="1.25.40.10:FF:000380">
    <property type="entry name" value="Pentatricopeptide repeat-containing protein, chloroplastic"/>
    <property type="match status" value="1"/>
</dbReference>
<dbReference type="InterPro" id="IPR011990">
    <property type="entry name" value="TPR-like_helical_dom_sf"/>
</dbReference>
<feature type="repeat" description="PPR" evidence="2">
    <location>
        <begin position="252"/>
        <end position="286"/>
    </location>
</feature>
<dbReference type="InterPro" id="IPR032867">
    <property type="entry name" value="DYW_dom"/>
</dbReference>
<dbReference type="PANTHER" id="PTHR47926:SF369">
    <property type="entry name" value="DYW DOMAIN-CONTAINING PROTEIN"/>
    <property type="match status" value="1"/>
</dbReference>
<keyword evidence="1" id="KW-0677">Repeat</keyword>
<dbReference type="SUPFAM" id="SSF48452">
    <property type="entry name" value="TPR-like"/>
    <property type="match status" value="1"/>
</dbReference>
<dbReference type="NCBIfam" id="TIGR00756">
    <property type="entry name" value="PPR"/>
    <property type="match status" value="9"/>
</dbReference>
<dbReference type="InterPro" id="IPR002885">
    <property type="entry name" value="PPR_rpt"/>
</dbReference>
<feature type="repeat" description="PPR" evidence="2">
    <location>
        <begin position="493"/>
        <end position="527"/>
    </location>
</feature>
<feature type="compositionally biased region" description="Pro residues" evidence="3">
    <location>
        <begin position="47"/>
        <end position="56"/>
    </location>
</feature>
<feature type="repeat" description="PPR" evidence="2">
    <location>
        <begin position="423"/>
        <end position="457"/>
    </location>
</feature>
<dbReference type="Pfam" id="PF13041">
    <property type="entry name" value="PPR_2"/>
    <property type="match status" value="3"/>
</dbReference>
<dbReference type="Proteomes" id="UP001418222">
    <property type="component" value="Unassembled WGS sequence"/>
</dbReference>
<dbReference type="GO" id="GO:0099402">
    <property type="term" value="P:plant organ development"/>
    <property type="evidence" value="ECO:0007669"/>
    <property type="project" value="UniProtKB-ARBA"/>
</dbReference>
<evidence type="ECO:0000313" key="5">
    <source>
        <dbReference type="EMBL" id="KAK8953899.1"/>
    </source>
</evidence>
<proteinExistence type="predicted"/>